<name>A0AAV3XTZ1_9CYAN</name>
<gene>
    <name evidence="1" type="ORF">MiSe_92520</name>
</gene>
<dbReference type="EMBL" id="BLAY01000350">
    <property type="protein sequence ID" value="GET44425.1"/>
    <property type="molecule type" value="Genomic_DNA"/>
</dbReference>
<keyword evidence="2" id="KW-1185">Reference proteome</keyword>
<comment type="caution">
    <text evidence="1">The sequence shown here is derived from an EMBL/GenBank/DDBJ whole genome shotgun (WGS) entry which is preliminary data.</text>
</comment>
<evidence type="ECO:0008006" key="3">
    <source>
        <dbReference type="Google" id="ProtNLM"/>
    </source>
</evidence>
<reference evidence="1" key="1">
    <citation type="submission" date="2019-10" db="EMBL/GenBank/DDBJ databases">
        <title>Draft genome sequece of Microseira wollei NIES-4236.</title>
        <authorList>
            <person name="Yamaguchi H."/>
            <person name="Suzuki S."/>
            <person name="Kawachi M."/>
        </authorList>
    </citation>
    <scope>NUCLEOTIDE SEQUENCE</scope>
    <source>
        <strain evidence="1">NIES-4236</strain>
    </source>
</reference>
<dbReference type="RefSeq" id="WP_226594380.1">
    <property type="nucleotide sequence ID" value="NZ_BLAY01000350.1"/>
</dbReference>
<dbReference type="Proteomes" id="UP001050975">
    <property type="component" value="Unassembled WGS sequence"/>
</dbReference>
<accession>A0AAV3XTZ1</accession>
<evidence type="ECO:0000313" key="1">
    <source>
        <dbReference type="EMBL" id="GET44425.1"/>
    </source>
</evidence>
<organism evidence="1 2">
    <name type="scientific">Microseira wollei NIES-4236</name>
    <dbReference type="NCBI Taxonomy" id="2530354"/>
    <lineage>
        <taxon>Bacteria</taxon>
        <taxon>Bacillati</taxon>
        <taxon>Cyanobacteriota</taxon>
        <taxon>Cyanophyceae</taxon>
        <taxon>Oscillatoriophycideae</taxon>
        <taxon>Aerosakkonematales</taxon>
        <taxon>Aerosakkonemataceae</taxon>
        <taxon>Microseira</taxon>
    </lineage>
</organism>
<proteinExistence type="predicted"/>
<evidence type="ECO:0000313" key="2">
    <source>
        <dbReference type="Proteomes" id="UP001050975"/>
    </source>
</evidence>
<dbReference type="Pfam" id="PF14345">
    <property type="entry name" value="GDYXXLXY"/>
    <property type="match status" value="1"/>
</dbReference>
<dbReference type="InterPro" id="IPR025833">
    <property type="entry name" value="GDYXXLXY"/>
</dbReference>
<dbReference type="AlphaFoldDB" id="A0AAV3XTZ1"/>
<sequence length="206" mass="23519">MSSDAKFSQSMPSWRLWLPLVLQTALIISVPAGAIFIHLTGKTAILQTAPVDPYDLLRGYSQTLSYDISRRETLEKLPGWKELTKDKRYQELIALYVILEAPETQISSGRPLAWRAVKVSSDRPSNLPFNQVVLKGLLRYSTVTYGVESYYFPEDQRQLLNDDINQAQSNRGQQEKPQPFVVEVKVDAEGNAVPVSLWVRDRNYRF</sequence>
<protein>
    <recommendedName>
        <fullName evidence="3">Membrane-anchored protein</fullName>
    </recommendedName>
</protein>